<reference evidence="3" key="1">
    <citation type="submission" date="2025-08" db="UniProtKB">
        <authorList>
            <consortium name="RefSeq"/>
        </authorList>
    </citation>
    <scope>IDENTIFICATION</scope>
    <source>
        <tissue evidence="3">Total insect</tissue>
    </source>
</reference>
<feature type="chain" id="PRO_5028119012" evidence="1">
    <location>
        <begin position="23"/>
        <end position="132"/>
    </location>
</feature>
<protein>
    <submittedName>
        <fullName evidence="3">Uncharacterized protein LOC117649537</fullName>
    </submittedName>
</protein>
<feature type="signal peptide" evidence="1">
    <location>
        <begin position="1"/>
        <end position="22"/>
    </location>
</feature>
<proteinExistence type="predicted"/>
<dbReference type="InParanoid" id="A0A6P8ZTG0"/>
<keyword evidence="2" id="KW-1185">Reference proteome</keyword>
<name>A0A6P8ZTG0_THRPL</name>
<dbReference type="Proteomes" id="UP000515158">
    <property type="component" value="Unplaced"/>
</dbReference>
<sequence length="132" mass="14692">MILTNLLMAASALVHALVGGQAQDEVPQRYYHCDFAPGVEFFVADKALMPAYRCVSGRVQLFIASQDFRAPYSNTEWIEELDVQLGDDVITQVFPGSFHYVRGSVHRPVHGLEFKSHSLAINGLTVLSARRL</sequence>
<gene>
    <name evidence="3" type="primary">LOC117649537</name>
</gene>
<dbReference type="RefSeq" id="XP_034248306.1">
    <property type="nucleotide sequence ID" value="XM_034392415.1"/>
</dbReference>
<dbReference type="AlphaFoldDB" id="A0A6P8ZTG0"/>
<dbReference type="GeneID" id="117649537"/>
<evidence type="ECO:0000313" key="3">
    <source>
        <dbReference type="RefSeq" id="XP_034248306.1"/>
    </source>
</evidence>
<dbReference type="KEGG" id="tpal:117649537"/>
<evidence type="ECO:0000313" key="2">
    <source>
        <dbReference type="Proteomes" id="UP000515158"/>
    </source>
</evidence>
<keyword evidence="1" id="KW-0732">Signal</keyword>
<accession>A0A6P8ZTG0</accession>
<organism evidence="3">
    <name type="scientific">Thrips palmi</name>
    <name type="common">Melon thrips</name>
    <dbReference type="NCBI Taxonomy" id="161013"/>
    <lineage>
        <taxon>Eukaryota</taxon>
        <taxon>Metazoa</taxon>
        <taxon>Ecdysozoa</taxon>
        <taxon>Arthropoda</taxon>
        <taxon>Hexapoda</taxon>
        <taxon>Insecta</taxon>
        <taxon>Pterygota</taxon>
        <taxon>Neoptera</taxon>
        <taxon>Paraneoptera</taxon>
        <taxon>Thysanoptera</taxon>
        <taxon>Terebrantia</taxon>
        <taxon>Thripoidea</taxon>
        <taxon>Thripidae</taxon>
        <taxon>Thrips</taxon>
    </lineage>
</organism>
<evidence type="ECO:0000256" key="1">
    <source>
        <dbReference type="SAM" id="SignalP"/>
    </source>
</evidence>